<reference evidence="1 2" key="1">
    <citation type="submission" date="2019-04" db="EMBL/GenBank/DDBJ databases">
        <title>Annotation for the trematode Fasciola gigantica.</title>
        <authorList>
            <person name="Choi Y.-J."/>
        </authorList>
    </citation>
    <scope>NUCLEOTIDE SEQUENCE [LARGE SCALE GENOMIC DNA]</scope>
    <source>
        <strain evidence="1">Uganda_cow_1</strain>
    </source>
</reference>
<name>A0A504YJF5_FASGI</name>
<organism evidence="1 2">
    <name type="scientific">Fasciola gigantica</name>
    <name type="common">Giant liver fluke</name>
    <dbReference type="NCBI Taxonomy" id="46835"/>
    <lineage>
        <taxon>Eukaryota</taxon>
        <taxon>Metazoa</taxon>
        <taxon>Spiralia</taxon>
        <taxon>Lophotrochozoa</taxon>
        <taxon>Platyhelminthes</taxon>
        <taxon>Trematoda</taxon>
        <taxon>Digenea</taxon>
        <taxon>Plagiorchiida</taxon>
        <taxon>Echinostomata</taxon>
        <taxon>Echinostomatoidea</taxon>
        <taxon>Fasciolidae</taxon>
        <taxon>Fasciola</taxon>
    </lineage>
</organism>
<comment type="caution">
    <text evidence="1">The sequence shown here is derived from an EMBL/GenBank/DDBJ whole genome shotgun (WGS) entry which is preliminary data.</text>
</comment>
<evidence type="ECO:0000313" key="2">
    <source>
        <dbReference type="Proteomes" id="UP000316759"/>
    </source>
</evidence>
<dbReference type="EMBL" id="SUNJ01009309">
    <property type="protein sequence ID" value="TPP60531.1"/>
    <property type="molecule type" value="Genomic_DNA"/>
</dbReference>
<dbReference type="Proteomes" id="UP000316759">
    <property type="component" value="Unassembled WGS sequence"/>
</dbReference>
<evidence type="ECO:0000313" key="1">
    <source>
        <dbReference type="EMBL" id="TPP60531.1"/>
    </source>
</evidence>
<gene>
    <name evidence="1" type="ORF">FGIG_10997</name>
</gene>
<protein>
    <submittedName>
        <fullName evidence="1">Uncharacterized protein</fullName>
    </submittedName>
</protein>
<accession>A0A504YJF5</accession>
<sequence>MLAWFATTLLSYMNAPNPGIPTPALTRFFATPIDAAHLCGCVHVEAGVVRGVVSIMRLVGRTLILGRICSNRIKSQAVQAARTGKEVCVRTTQWTERHRNSWSRHFDHNESNVLQGKVIPFLRLYRLPRSPHSSECSEVAIVFYCSHDRIVPLGY</sequence>
<dbReference type="Gene3D" id="2.40.30.10">
    <property type="entry name" value="Translation factors"/>
    <property type="match status" value="1"/>
</dbReference>
<keyword evidence="2" id="KW-1185">Reference proteome</keyword>
<proteinExistence type="predicted"/>
<dbReference type="AlphaFoldDB" id="A0A504YJF5"/>